<keyword evidence="13 15" id="KW-0472">Membrane</keyword>
<evidence type="ECO:0000256" key="7">
    <source>
        <dbReference type="ARBA" id="ARBA00022475"/>
    </source>
</evidence>
<evidence type="ECO:0000256" key="13">
    <source>
        <dbReference type="ARBA" id="ARBA00023136"/>
    </source>
</evidence>
<keyword evidence="8 15" id="KW-0997">Cell inner membrane</keyword>
<evidence type="ECO:0000256" key="6">
    <source>
        <dbReference type="ARBA" id="ARBA00021844"/>
    </source>
</evidence>
<comment type="function">
    <text evidence="1 15">Binds the cellulose synthase activator, bis-(3'-5') cyclic diguanylic acid (c-di-GMP).</text>
</comment>
<evidence type="ECO:0000313" key="16">
    <source>
        <dbReference type="EMBL" id="MDF3835100.1"/>
    </source>
</evidence>
<dbReference type="Gene3D" id="2.60.120.260">
    <property type="entry name" value="Galactose-binding domain-like"/>
    <property type="match status" value="2"/>
</dbReference>
<keyword evidence="7 15" id="KW-1003">Cell membrane</keyword>
<keyword evidence="15" id="KW-0732">Signal</keyword>
<evidence type="ECO:0000256" key="3">
    <source>
        <dbReference type="ARBA" id="ARBA00005186"/>
    </source>
</evidence>
<dbReference type="NCBIfam" id="NF008323">
    <property type="entry name" value="PRK11114.1-1"/>
    <property type="match status" value="1"/>
</dbReference>
<feature type="transmembrane region" description="Helical" evidence="15">
    <location>
        <begin position="753"/>
        <end position="774"/>
    </location>
</feature>
<protein>
    <recommendedName>
        <fullName evidence="6 15">Cyclic di-GMP-binding protein</fullName>
    </recommendedName>
    <alternativeName>
        <fullName evidence="14 15">Cellulose synthase regulatory subunit</fullName>
    </alternativeName>
</protein>
<dbReference type="PRINTS" id="PR01440">
    <property type="entry name" value="CELLSNTHASEB"/>
</dbReference>
<comment type="pathway">
    <text evidence="3 15">Glycan metabolism; bacterial cellulose biosynthesis.</text>
</comment>
<evidence type="ECO:0000256" key="2">
    <source>
        <dbReference type="ARBA" id="ARBA00004377"/>
    </source>
</evidence>
<keyword evidence="10 15" id="KW-0812">Transmembrane</keyword>
<evidence type="ECO:0000256" key="12">
    <source>
        <dbReference type="ARBA" id="ARBA00022989"/>
    </source>
</evidence>
<evidence type="ECO:0000313" key="17">
    <source>
        <dbReference type="Proteomes" id="UP001216674"/>
    </source>
</evidence>
<evidence type="ECO:0000256" key="14">
    <source>
        <dbReference type="ARBA" id="ARBA00033444"/>
    </source>
</evidence>
<comment type="subcellular location">
    <subcellularLocation>
        <location evidence="2">Cell inner membrane</location>
        <topology evidence="2">Single-pass membrane protein</topology>
    </subcellularLocation>
</comment>
<keyword evidence="12 15" id="KW-1133">Transmembrane helix</keyword>
<dbReference type="NCBIfam" id="NF008330">
    <property type="entry name" value="PRK11114.2-4"/>
    <property type="match status" value="1"/>
</dbReference>
<dbReference type="PANTHER" id="PTHR39083:SF1">
    <property type="entry name" value="CYCLIC DI-GMP-BINDING PROTEIN"/>
    <property type="match status" value="1"/>
</dbReference>
<dbReference type="Proteomes" id="UP001216674">
    <property type="component" value="Unassembled WGS sequence"/>
</dbReference>
<reference evidence="16 17" key="1">
    <citation type="submission" date="2023-03" db="EMBL/GenBank/DDBJ databases">
        <title>Draft assemblies of triclosan tolerant bacteria isolated from returned activated sludge.</title>
        <authorList>
            <person name="Van Hamelsveld S."/>
        </authorList>
    </citation>
    <scope>NUCLEOTIDE SEQUENCE [LARGE SCALE GENOMIC DNA]</scope>
    <source>
        <strain evidence="16 17">GW210010_S58</strain>
    </source>
</reference>
<feature type="signal peptide" evidence="15">
    <location>
        <begin position="1"/>
        <end position="41"/>
    </location>
</feature>
<gene>
    <name evidence="16" type="primary">bcsB</name>
    <name evidence="16" type="ORF">P3W85_19355</name>
</gene>
<dbReference type="InterPro" id="IPR018513">
    <property type="entry name" value="Cell_synthase_bac"/>
</dbReference>
<feature type="chain" id="PRO_5045005781" description="Cyclic di-GMP-binding protein" evidence="15">
    <location>
        <begin position="42"/>
        <end position="787"/>
    </location>
</feature>
<dbReference type="Pfam" id="PF03170">
    <property type="entry name" value="BcsB"/>
    <property type="match status" value="1"/>
</dbReference>
<evidence type="ECO:0000256" key="10">
    <source>
        <dbReference type="ARBA" id="ARBA00022692"/>
    </source>
</evidence>
<evidence type="ECO:0000256" key="8">
    <source>
        <dbReference type="ARBA" id="ARBA00022519"/>
    </source>
</evidence>
<keyword evidence="9 15" id="KW-0973">c-di-GMP</keyword>
<evidence type="ECO:0000256" key="5">
    <source>
        <dbReference type="ARBA" id="ARBA00011437"/>
    </source>
</evidence>
<proteinExistence type="inferred from homology"/>
<evidence type="ECO:0000256" key="11">
    <source>
        <dbReference type="ARBA" id="ARBA00022916"/>
    </source>
</evidence>
<comment type="subunit">
    <text evidence="5 15">Tightly associated with the cellulose synthase catalytic subunit.</text>
</comment>
<sequence length="787" mass="84602">MTKTPRLPVRLRARPAARLPVLTRLGALLALSMLTMTPAGAQRAAMPDATRDAVTAQAPAGAAAQAATGAPRSGARTVQVTFKQLGADVPFQLRGVDGINGVPFSIRADEVVTAARLKLRYTYSPALIPALSHINVMLNGEVAATVPVPKETAGTSLERELAIEPRLISEFNRLNLQLIGHYTTDCEDPFHSSLWATIGNSSVLELTLTPVALANELSLLPLPFFDRRDVGRLRLPFVFAGAPSPATLEAAGAVSSWFGALAGYRGASFSATLNQVPAAGNAVVFVTNEEKPAGVEVPAINGPMIAVVPNPADANGKLLLVMGRDSAELKTAARALTLGARALSGQSATINKLDDVAPRVPYDAPNWVRSDRPVRFGELTEVRDLNVSGYNPDLVRVNFRLPPDLFGWRSKGIPIDLKYRYTPRPVVDKSTLNINVNRQFLRAYALRSVKNQDGRASQLLAKVLPDGSVPVKERIDLPLFMLPAQSQLQFHFYYDYLKQGACKDVLLDNVKGAIDPDSTIDVTGLPHFIALPDLAVFGNSGFPFTRLADLSETAVILPDKPGAEDYSTYLTLMGRMGESTGYPATGVAVSGASQVDKQAQRDLLVIGTAQSQPLFTQWAERMPVSLVGNEKRFSLTDAVSTVMGWWNGADGTRNRPVETHMSVSSAATDATLSGFESPLASGRSVVAVTSNAPQGLLAMTDVLLDPEQVTHVQGSLVLVHGKDIDSLAAQQNYYVGKLAPWTYVQWWLSRRPLAMVLMIGGASLTLAALLFLSLRARARQRKKGEHA</sequence>
<dbReference type="PANTHER" id="PTHR39083">
    <property type="entry name" value="CYCLIC DI-GMP-BINDING PROTEIN"/>
    <property type="match status" value="1"/>
</dbReference>
<evidence type="ECO:0000256" key="1">
    <source>
        <dbReference type="ARBA" id="ARBA00002057"/>
    </source>
</evidence>
<comment type="caution">
    <text evidence="16">The sequence shown here is derived from an EMBL/GenBank/DDBJ whole genome shotgun (WGS) entry which is preliminary data.</text>
</comment>
<evidence type="ECO:0000256" key="4">
    <source>
        <dbReference type="ARBA" id="ARBA00010714"/>
    </source>
</evidence>
<keyword evidence="17" id="KW-1185">Reference proteome</keyword>
<name>A0ABT6AR47_9BURK</name>
<comment type="similarity">
    <text evidence="4 15">Belongs to the AcsB/BcsB family.</text>
</comment>
<dbReference type="EMBL" id="JARJLM010000327">
    <property type="protein sequence ID" value="MDF3835100.1"/>
    <property type="molecule type" value="Genomic_DNA"/>
</dbReference>
<organism evidence="16 17">
    <name type="scientific">Cupriavidus basilensis</name>
    <dbReference type="NCBI Taxonomy" id="68895"/>
    <lineage>
        <taxon>Bacteria</taxon>
        <taxon>Pseudomonadati</taxon>
        <taxon>Pseudomonadota</taxon>
        <taxon>Betaproteobacteria</taxon>
        <taxon>Burkholderiales</taxon>
        <taxon>Burkholderiaceae</taxon>
        <taxon>Cupriavidus</taxon>
    </lineage>
</organism>
<evidence type="ECO:0000256" key="15">
    <source>
        <dbReference type="RuleBase" id="RU365021"/>
    </source>
</evidence>
<keyword evidence="11 15" id="KW-0135">Cellulose biosynthesis</keyword>
<accession>A0ABT6AR47</accession>
<dbReference type="InterPro" id="IPR003920">
    <property type="entry name" value="Cell_synth_B"/>
</dbReference>
<evidence type="ECO:0000256" key="9">
    <source>
        <dbReference type="ARBA" id="ARBA00022636"/>
    </source>
</evidence>